<evidence type="ECO:0000313" key="3">
    <source>
        <dbReference type="Proteomes" id="UP000037395"/>
    </source>
</evidence>
<name>A0A1E7N3F2_KITAU</name>
<feature type="region of interest" description="Disordered" evidence="1">
    <location>
        <begin position="1"/>
        <end position="21"/>
    </location>
</feature>
<keyword evidence="3" id="KW-1185">Reference proteome</keyword>
<dbReference type="EMBL" id="JPRF03000037">
    <property type="protein sequence ID" value="OEV35217.1"/>
    <property type="molecule type" value="Genomic_DNA"/>
</dbReference>
<evidence type="ECO:0000256" key="1">
    <source>
        <dbReference type="SAM" id="MobiDB-lite"/>
    </source>
</evidence>
<organism evidence="2 3">
    <name type="scientific">Kitasatospora aureofaciens</name>
    <name type="common">Streptomyces aureofaciens</name>
    <dbReference type="NCBI Taxonomy" id="1894"/>
    <lineage>
        <taxon>Bacteria</taxon>
        <taxon>Bacillati</taxon>
        <taxon>Actinomycetota</taxon>
        <taxon>Actinomycetes</taxon>
        <taxon>Kitasatosporales</taxon>
        <taxon>Streptomycetaceae</taxon>
        <taxon>Kitasatospora</taxon>
    </lineage>
</organism>
<comment type="caution">
    <text evidence="2">The sequence shown here is derived from an EMBL/GenBank/DDBJ whole genome shotgun (WGS) entry which is preliminary data.</text>
</comment>
<gene>
    <name evidence="2" type="ORF">HS99_0033395</name>
</gene>
<protein>
    <submittedName>
        <fullName evidence="2">Uncharacterized protein</fullName>
    </submittedName>
</protein>
<dbReference type="Proteomes" id="UP000037395">
    <property type="component" value="Unassembled WGS sequence"/>
</dbReference>
<reference evidence="2" key="1">
    <citation type="submission" date="2016-08" db="EMBL/GenBank/DDBJ databases">
        <title>Sequencing, Assembly and Comparative Genomics of S. aureofaciens ATCC 10762.</title>
        <authorList>
            <person name="Gradnigo J.S."/>
            <person name="Johnson N."/>
            <person name="Somerville G.A."/>
        </authorList>
    </citation>
    <scope>NUCLEOTIDE SEQUENCE [LARGE SCALE GENOMIC DNA]</scope>
    <source>
        <strain evidence="2">ATCC 10762</strain>
    </source>
</reference>
<sequence>MRADSTVAAAEAAATTPVTANTEGQAPIRFASGCEPPKAATYRPVSAAAAAVPELRRHCRPGRAEQPADQAEGRPEALVVAGRDHRLQFGHRLQEGGLLTA</sequence>
<evidence type="ECO:0000313" key="2">
    <source>
        <dbReference type="EMBL" id="OEV35217.1"/>
    </source>
</evidence>
<dbReference type="AlphaFoldDB" id="A0A1E7N3F2"/>
<proteinExistence type="predicted"/>
<accession>A0A1E7N3F2</accession>